<evidence type="ECO:0000256" key="1">
    <source>
        <dbReference type="SAM" id="Phobius"/>
    </source>
</evidence>
<dbReference type="AlphaFoldDB" id="A0A6I9W3Y5"/>
<reference evidence="3" key="1">
    <citation type="submission" date="2025-08" db="UniProtKB">
        <authorList>
            <consortium name="RefSeq"/>
        </authorList>
    </citation>
    <scope>IDENTIFICATION</scope>
</reference>
<keyword evidence="2" id="KW-1185">Reference proteome</keyword>
<proteinExistence type="predicted"/>
<accession>A0A6I9W3Y5</accession>
<dbReference type="InterPro" id="IPR027417">
    <property type="entry name" value="P-loop_NTPase"/>
</dbReference>
<sequence>MMEQNVYMRQRLILKRRETKEDKTKQEETSNNISLCSNNDLMTQETMHIYLDNKEQPFTSTLNKFMEKELNKFLEQTQPVKRKRVEKDTMDSMEYNVPRKKLQIHEDVKSEACSPILENTTNANRKRFYKASFPCKTCVVTILLSTFILLLSVILYQNRERKHSMEYAKAAIELRNQVFGQENAIEDLTEVLQRDEPFLRLIILCGGSGVGKSYSVDIIRQNFATSFSVRTYYPPLKPVKFYNNSLLHPSLIILDNLKYSDVPSVIEFLKAQNLDKYVHRNSRHLTVLAVFTLDPMTEEQFNNINTRDTLLYQTLNRINLEMHRNDIDSTIIPYDFLSEKHIERCITNAASNSNLYLTDEQIEFIKKYLHLNQSGCKGAYSKVQIIARE</sequence>
<evidence type="ECO:0000313" key="3">
    <source>
        <dbReference type="RefSeq" id="XP_011636584.1"/>
    </source>
</evidence>
<name>A0A6I9W3Y5_9HYME</name>
<protein>
    <submittedName>
        <fullName evidence="3">Uncharacterized protein LOC105426879 isoform X2</fullName>
    </submittedName>
</protein>
<keyword evidence="1" id="KW-1133">Transmembrane helix</keyword>
<gene>
    <name evidence="3" type="primary">LOC105426879</name>
</gene>
<dbReference type="SUPFAM" id="SSF52540">
    <property type="entry name" value="P-loop containing nucleoside triphosphate hydrolases"/>
    <property type="match status" value="1"/>
</dbReference>
<dbReference type="Proteomes" id="UP000504615">
    <property type="component" value="Unplaced"/>
</dbReference>
<keyword evidence="1" id="KW-0472">Membrane</keyword>
<dbReference type="RefSeq" id="XP_011636584.1">
    <property type="nucleotide sequence ID" value="XM_011638282.2"/>
</dbReference>
<dbReference type="GeneID" id="105426879"/>
<organism evidence="2 3">
    <name type="scientific">Pogonomyrmex barbatus</name>
    <name type="common">red harvester ant</name>
    <dbReference type="NCBI Taxonomy" id="144034"/>
    <lineage>
        <taxon>Eukaryota</taxon>
        <taxon>Metazoa</taxon>
        <taxon>Ecdysozoa</taxon>
        <taxon>Arthropoda</taxon>
        <taxon>Hexapoda</taxon>
        <taxon>Insecta</taxon>
        <taxon>Pterygota</taxon>
        <taxon>Neoptera</taxon>
        <taxon>Endopterygota</taxon>
        <taxon>Hymenoptera</taxon>
        <taxon>Apocrita</taxon>
        <taxon>Aculeata</taxon>
        <taxon>Formicoidea</taxon>
        <taxon>Formicidae</taxon>
        <taxon>Myrmicinae</taxon>
        <taxon>Pogonomyrmex</taxon>
    </lineage>
</organism>
<keyword evidence="1" id="KW-0812">Transmembrane</keyword>
<dbReference type="OrthoDB" id="8191652at2759"/>
<evidence type="ECO:0000313" key="2">
    <source>
        <dbReference type="Proteomes" id="UP000504615"/>
    </source>
</evidence>
<feature type="transmembrane region" description="Helical" evidence="1">
    <location>
        <begin position="133"/>
        <end position="156"/>
    </location>
</feature>